<reference evidence="1 2" key="1">
    <citation type="submission" date="2006-02" db="EMBL/GenBank/DDBJ databases">
        <authorList>
            <person name="Amann R."/>
            <person name="Ferriera S."/>
            <person name="Johnson J."/>
            <person name="Kravitz S."/>
            <person name="Halpern A."/>
            <person name="Remington K."/>
            <person name="Beeson K."/>
            <person name="Tran B."/>
            <person name="Rogers Y.-H."/>
            <person name="Friedman R."/>
            <person name="Venter J.C."/>
        </authorList>
    </citation>
    <scope>NUCLEOTIDE SEQUENCE [LARGE SCALE GENOMIC DNA]</scope>
    <source>
        <strain evidence="1 2">DSM 3645</strain>
    </source>
</reference>
<dbReference type="STRING" id="314230.DSM3645_06444"/>
<name>A4A2T0_9BACT</name>
<accession>A4A2T0</accession>
<organism evidence="1 2">
    <name type="scientific">Blastopirellula marina DSM 3645</name>
    <dbReference type="NCBI Taxonomy" id="314230"/>
    <lineage>
        <taxon>Bacteria</taxon>
        <taxon>Pseudomonadati</taxon>
        <taxon>Planctomycetota</taxon>
        <taxon>Planctomycetia</taxon>
        <taxon>Pirellulales</taxon>
        <taxon>Pirellulaceae</taxon>
        <taxon>Blastopirellula</taxon>
    </lineage>
</organism>
<dbReference type="HOGENOM" id="CLU_3372373_0_0_0"/>
<evidence type="ECO:0000313" key="1">
    <source>
        <dbReference type="EMBL" id="EAQ76936.1"/>
    </source>
</evidence>
<gene>
    <name evidence="1" type="ORF">DSM3645_06444</name>
</gene>
<sequence>MTSSLVDVDAGFFSLREIAAKGMAVTRQLRSPAS</sequence>
<dbReference type="AlphaFoldDB" id="A4A2T0"/>
<proteinExistence type="predicted"/>
<dbReference type="Proteomes" id="UP000004358">
    <property type="component" value="Unassembled WGS sequence"/>
</dbReference>
<dbReference type="EMBL" id="AANZ01000050">
    <property type="protein sequence ID" value="EAQ76936.1"/>
    <property type="molecule type" value="Genomic_DNA"/>
</dbReference>
<comment type="caution">
    <text evidence="1">The sequence shown here is derived from an EMBL/GenBank/DDBJ whole genome shotgun (WGS) entry which is preliminary data.</text>
</comment>
<evidence type="ECO:0000313" key="2">
    <source>
        <dbReference type="Proteomes" id="UP000004358"/>
    </source>
</evidence>
<protein>
    <submittedName>
        <fullName evidence="1">Uncharacterized protein</fullName>
    </submittedName>
</protein>